<evidence type="ECO:0000313" key="2">
    <source>
        <dbReference type="Proteomes" id="UP000789396"/>
    </source>
</evidence>
<dbReference type="AlphaFoldDB" id="A0A9N9B6G6"/>
<proteinExistence type="predicted"/>
<protein>
    <submittedName>
        <fullName evidence="1">1943_t:CDS:1</fullName>
    </submittedName>
</protein>
<dbReference type="Proteomes" id="UP000789396">
    <property type="component" value="Unassembled WGS sequence"/>
</dbReference>
<name>A0A9N9B6G6_9GLOM</name>
<reference evidence="1" key="1">
    <citation type="submission" date="2021-06" db="EMBL/GenBank/DDBJ databases">
        <authorList>
            <person name="Kallberg Y."/>
            <person name="Tangrot J."/>
            <person name="Rosling A."/>
        </authorList>
    </citation>
    <scope>NUCLEOTIDE SEQUENCE</scope>
    <source>
        <strain evidence="1">IN212</strain>
    </source>
</reference>
<keyword evidence="2" id="KW-1185">Reference proteome</keyword>
<gene>
    <name evidence="1" type="ORF">RFULGI_LOCUS4819</name>
</gene>
<accession>A0A9N9B6G6</accession>
<sequence length="133" mass="15315">EQEQMTENSHVITVEGLGTSQPHVSHQKDCDRMVESSSVSQLLENKNKGITINNKLAKEWFTIVFQRLTKFSSTTNPKTVQDEYGTDELDKNRIRNYAKKQSSKISKQWISEATNYYGGELILSTTKSRLQKW</sequence>
<organism evidence="1 2">
    <name type="scientific">Racocetra fulgida</name>
    <dbReference type="NCBI Taxonomy" id="60492"/>
    <lineage>
        <taxon>Eukaryota</taxon>
        <taxon>Fungi</taxon>
        <taxon>Fungi incertae sedis</taxon>
        <taxon>Mucoromycota</taxon>
        <taxon>Glomeromycotina</taxon>
        <taxon>Glomeromycetes</taxon>
        <taxon>Diversisporales</taxon>
        <taxon>Gigasporaceae</taxon>
        <taxon>Racocetra</taxon>
    </lineage>
</organism>
<dbReference type="EMBL" id="CAJVPZ010005032">
    <property type="protein sequence ID" value="CAG8555215.1"/>
    <property type="molecule type" value="Genomic_DNA"/>
</dbReference>
<comment type="caution">
    <text evidence="1">The sequence shown here is derived from an EMBL/GenBank/DDBJ whole genome shotgun (WGS) entry which is preliminary data.</text>
</comment>
<evidence type="ECO:0000313" key="1">
    <source>
        <dbReference type="EMBL" id="CAG8555215.1"/>
    </source>
</evidence>
<feature type="non-terminal residue" evidence="1">
    <location>
        <position position="1"/>
    </location>
</feature>